<evidence type="ECO:0000256" key="1">
    <source>
        <dbReference type="SAM" id="MobiDB-lite"/>
    </source>
</evidence>
<keyword evidence="3" id="KW-1185">Reference proteome</keyword>
<feature type="region of interest" description="Disordered" evidence="1">
    <location>
        <begin position="1"/>
        <end position="81"/>
    </location>
</feature>
<organism evidence="2 3">
    <name type="scientific">Crucibulum laeve</name>
    <dbReference type="NCBI Taxonomy" id="68775"/>
    <lineage>
        <taxon>Eukaryota</taxon>
        <taxon>Fungi</taxon>
        <taxon>Dikarya</taxon>
        <taxon>Basidiomycota</taxon>
        <taxon>Agaricomycotina</taxon>
        <taxon>Agaricomycetes</taxon>
        <taxon>Agaricomycetidae</taxon>
        <taxon>Agaricales</taxon>
        <taxon>Agaricineae</taxon>
        <taxon>Nidulariaceae</taxon>
        <taxon>Crucibulum</taxon>
    </lineage>
</organism>
<sequence>MRRALRFAAETLNVPNPYETEPPPREGQQPARQTKVESPAKPQANIAWEALPGESDDLPTPGRVSDDVSISISTELPPNPLNMLAADADLLMDRTYIPSTTPIITEVTPPHHPVQPARSPKTPPIKTPPIKVQAATETTKSEKDASAFTSKQKTTTIQQPTQPAKLTQEQQREMETQLRMAQRAANMLAPEKKQKGKQAGAKGSKEKAPVAVIKRPSQSKRKEEGVEEDGMLTKLSSFFKLK</sequence>
<accession>A0A5C3MU36</accession>
<dbReference type="AlphaFoldDB" id="A0A5C3MU36"/>
<feature type="region of interest" description="Disordered" evidence="1">
    <location>
        <begin position="102"/>
        <end position="232"/>
    </location>
</feature>
<reference evidence="2 3" key="1">
    <citation type="journal article" date="2019" name="Nat. Ecol. Evol.">
        <title>Megaphylogeny resolves global patterns of mushroom evolution.</title>
        <authorList>
            <person name="Varga T."/>
            <person name="Krizsan K."/>
            <person name="Foldi C."/>
            <person name="Dima B."/>
            <person name="Sanchez-Garcia M."/>
            <person name="Sanchez-Ramirez S."/>
            <person name="Szollosi G.J."/>
            <person name="Szarkandi J.G."/>
            <person name="Papp V."/>
            <person name="Albert L."/>
            <person name="Andreopoulos W."/>
            <person name="Angelini C."/>
            <person name="Antonin V."/>
            <person name="Barry K.W."/>
            <person name="Bougher N.L."/>
            <person name="Buchanan P."/>
            <person name="Buyck B."/>
            <person name="Bense V."/>
            <person name="Catcheside P."/>
            <person name="Chovatia M."/>
            <person name="Cooper J."/>
            <person name="Damon W."/>
            <person name="Desjardin D."/>
            <person name="Finy P."/>
            <person name="Geml J."/>
            <person name="Haridas S."/>
            <person name="Hughes K."/>
            <person name="Justo A."/>
            <person name="Karasinski D."/>
            <person name="Kautmanova I."/>
            <person name="Kiss B."/>
            <person name="Kocsube S."/>
            <person name="Kotiranta H."/>
            <person name="LaButti K.M."/>
            <person name="Lechner B.E."/>
            <person name="Liimatainen K."/>
            <person name="Lipzen A."/>
            <person name="Lukacs Z."/>
            <person name="Mihaltcheva S."/>
            <person name="Morgado L.N."/>
            <person name="Niskanen T."/>
            <person name="Noordeloos M.E."/>
            <person name="Ohm R.A."/>
            <person name="Ortiz-Santana B."/>
            <person name="Ovrebo C."/>
            <person name="Racz N."/>
            <person name="Riley R."/>
            <person name="Savchenko A."/>
            <person name="Shiryaev A."/>
            <person name="Soop K."/>
            <person name="Spirin V."/>
            <person name="Szebenyi C."/>
            <person name="Tomsovsky M."/>
            <person name="Tulloss R.E."/>
            <person name="Uehling J."/>
            <person name="Grigoriev I.V."/>
            <person name="Vagvolgyi C."/>
            <person name="Papp T."/>
            <person name="Martin F.M."/>
            <person name="Miettinen O."/>
            <person name="Hibbett D.S."/>
            <person name="Nagy L.G."/>
        </authorList>
    </citation>
    <scope>NUCLEOTIDE SEQUENCE [LARGE SCALE GENOMIC DNA]</scope>
    <source>
        <strain evidence="2 3">CBS 166.37</strain>
    </source>
</reference>
<evidence type="ECO:0000313" key="2">
    <source>
        <dbReference type="EMBL" id="TFK44901.1"/>
    </source>
</evidence>
<gene>
    <name evidence="2" type="ORF">BDQ12DRAFT_41288</name>
</gene>
<protein>
    <submittedName>
        <fullName evidence="2">Uncharacterized protein</fullName>
    </submittedName>
</protein>
<feature type="compositionally biased region" description="Low complexity" evidence="1">
    <location>
        <begin position="151"/>
        <end position="163"/>
    </location>
</feature>
<dbReference type="Proteomes" id="UP000308652">
    <property type="component" value="Unassembled WGS sequence"/>
</dbReference>
<proteinExistence type="predicted"/>
<name>A0A5C3MU36_9AGAR</name>
<evidence type="ECO:0000313" key="3">
    <source>
        <dbReference type="Proteomes" id="UP000308652"/>
    </source>
</evidence>
<dbReference type="EMBL" id="ML213590">
    <property type="protein sequence ID" value="TFK44901.1"/>
    <property type="molecule type" value="Genomic_DNA"/>
</dbReference>